<dbReference type="EMBL" id="JANGBO010000001">
    <property type="protein sequence ID" value="MCQ5060859.1"/>
    <property type="molecule type" value="Genomic_DNA"/>
</dbReference>
<evidence type="ECO:0000313" key="2">
    <source>
        <dbReference type="Proteomes" id="UP001204814"/>
    </source>
</evidence>
<name>A0AAP2XLQ9_9FIRM</name>
<proteinExistence type="predicted"/>
<dbReference type="RefSeq" id="WP_227352018.1">
    <property type="nucleotide sequence ID" value="NZ_JAJDKX010000007.1"/>
</dbReference>
<comment type="caution">
    <text evidence="1">The sequence shown here is derived from an EMBL/GenBank/DDBJ whole genome shotgun (WGS) entry which is preliminary data.</text>
</comment>
<accession>A0AAP2XLQ9</accession>
<gene>
    <name evidence="1" type="ORF">NE542_03280</name>
</gene>
<protein>
    <submittedName>
        <fullName evidence="1">Uncharacterized protein</fullName>
    </submittedName>
</protein>
<reference evidence="1" key="1">
    <citation type="submission" date="2022-06" db="EMBL/GenBank/DDBJ databases">
        <title>Isolation of gut microbiota from human fecal samples.</title>
        <authorList>
            <person name="Pamer E.G."/>
            <person name="Barat B."/>
            <person name="Waligurski E."/>
            <person name="Medina S."/>
            <person name="Paddock L."/>
            <person name="Mostad J."/>
        </authorList>
    </citation>
    <scope>NUCLEOTIDE SEQUENCE</scope>
    <source>
        <strain evidence="1">DFI.6.24</strain>
    </source>
</reference>
<organism evidence="1 2">
    <name type="scientific">Faecalibacillus intestinalis</name>
    <dbReference type="NCBI Taxonomy" id="1982626"/>
    <lineage>
        <taxon>Bacteria</taxon>
        <taxon>Bacillati</taxon>
        <taxon>Bacillota</taxon>
        <taxon>Erysipelotrichia</taxon>
        <taxon>Erysipelotrichales</taxon>
        <taxon>Coprobacillaceae</taxon>
        <taxon>Faecalibacillus</taxon>
    </lineage>
</organism>
<dbReference type="Proteomes" id="UP001204814">
    <property type="component" value="Unassembled WGS sequence"/>
</dbReference>
<dbReference type="AlphaFoldDB" id="A0AAP2XLQ9"/>
<evidence type="ECO:0000313" key="1">
    <source>
        <dbReference type="EMBL" id="MCQ5060859.1"/>
    </source>
</evidence>
<sequence length="73" mass="7950">MKDSKLLFEDVFDQVDLEEVATENGNGTTSTCDVGDWTCWWATYCCYRGITSPGCGGNFDMSACDAMLILCGS</sequence>